<dbReference type="EMBL" id="AAHKWL010000001">
    <property type="protein sequence ID" value="EBX3166820.1"/>
    <property type="molecule type" value="Genomic_DNA"/>
</dbReference>
<gene>
    <name evidence="1" type="ORF">DMO92_20530</name>
    <name evidence="2" type="ORF">DQR44_06465</name>
    <name evidence="3" type="ORF">DRT38_00245</name>
    <name evidence="4" type="ORF">FEM52_08110</name>
</gene>
<dbReference type="RefSeq" id="WP_054175545.1">
    <property type="nucleotide sequence ID" value="NZ_JALDNE010000007.1"/>
</dbReference>
<evidence type="ECO:0000313" key="3">
    <source>
        <dbReference type="EMBL" id="EBX3166820.1"/>
    </source>
</evidence>
<organism evidence="4">
    <name type="scientific">Salmonella typhimurium</name>
    <dbReference type="NCBI Taxonomy" id="90371"/>
    <lineage>
        <taxon>Bacteria</taxon>
        <taxon>Pseudomonadati</taxon>
        <taxon>Pseudomonadota</taxon>
        <taxon>Gammaproteobacteria</taxon>
        <taxon>Enterobacterales</taxon>
        <taxon>Enterobacteriaceae</taxon>
        <taxon>Salmonella</taxon>
    </lineage>
</organism>
<reference evidence="4" key="1">
    <citation type="submission" date="2019-05" db="EMBL/GenBank/DDBJ databases">
        <authorList>
            <person name="Ashton P.M."/>
            <person name="Dallman T."/>
            <person name="Nair S."/>
            <person name="De Pinna E."/>
            <person name="Peters T."/>
            <person name="Grant K."/>
        </authorList>
    </citation>
    <scope>NUCLEOTIDE SEQUENCE</scope>
    <source>
        <strain evidence="2">268660</strain>
        <strain evidence="3">369953</strain>
        <strain evidence="1">488670</strain>
        <strain evidence="4">738613</strain>
    </source>
</reference>
<accession>A0A3V2KKF3</accession>
<comment type="caution">
    <text evidence="4">The sequence shown here is derived from an EMBL/GenBank/DDBJ whole genome shotgun (WGS) entry which is preliminary data.</text>
</comment>
<protein>
    <submittedName>
        <fullName evidence="4">Uncharacterized protein</fullName>
    </submittedName>
</protein>
<dbReference type="Proteomes" id="UP000839905">
    <property type="component" value="Unassembled WGS sequence"/>
</dbReference>
<evidence type="ECO:0000313" key="1">
    <source>
        <dbReference type="EMBL" id="EBU9274406.1"/>
    </source>
</evidence>
<dbReference type="EMBL" id="AAHJUT010000004">
    <property type="protein sequence ID" value="EBW9701942.1"/>
    <property type="molecule type" value="Genomic_DNA"/>
</dbReference>
<dbReference type="EMBL" id="AAJEAR010000005">
    <property type="protein sequence ID" value="ECK9223053.1"/>
    <property type="molecule type" value="Genomic_DNA"/>
</dbReference>
<evidence type="ECO:0000313" key="4">
    <source>
        <dbReference type="EMBL" id="ECK9223053.1"/>
    </source>
</evidence>
<sequence length="123" mass="14258">MNSRKRQKYLKLMFECRKRIETLHDLASGEFGGVYLQVLIETEALQLRKLLELIAFSSLISHEAAYRTVTQNIDGVWKAKRIMCELGKINQNFYPLPVSEITNDGWKKLKGGYLTKKTIYCIV</sequence>
<evidence type="ECO:0000313" key="2">
    <source>
        <dbReference type="EMBL" id="EBW9701942.1"/>
    </source>
</evidence>
<proteinExistence type="predicted"/>
<name>A0A3V2KKF3_SALTM</name>
<dbReference type="AlphaFoldDB" id="A0A3V2KKF3"/>
<dbReference type="EMBL" id="AAHDPU010000024">
    <property type="protein sequence ID" value="EBU9274406.1"/>
    <property type="molecule type" value="Genomic_DNA"/>
</dbReference>